<evidence type="ECO:0000256" key="1">
    <source>
        <dbReference type="ARBA" id="ARBA00004141"/>
    </source>
</evidence>
<reference evidence="3 4" key="1">
    <citation type="submission" date="2024-05" db="EMBL/GenBank/DDBJ databases">
        <title>Genome sequencing and assembly of Indian major carp, Cirrhinus mrigala (Hamilton, 1822).</title>
        <authorList>
            <person name="Mohindra V."/>
            <person name="Chowdhury L.M."/>
            <person name="Lal K."/>
            <person name="Jena J.K."/>
        </authorList>
    </citation>
    <scope>NUCLEOTIDE SEQUENCE [LARGE SCALE GENOMIC DNA]</scope>
    <source>
        <strain evidence="3">CM1030</strain>
        <tissue evidence="3">Blood</tissue>
    </source>
</reference>
<keyword evidence="4" id="KW-1185">Reference proteome</keyword>
<evidence type="ECO:0008006" key="5">
    <source>
        <dbReference type="Google" id="ProtNLM"/>
    </source>
</evidence>
<sequence length="68" mass="7098">QTGLGLVSMMARIGSMAAPAVLILDEILPALPSIVYGGSAVLAAFIAFFLPETLNVPLPDTIEDVEEK</sequence>
<feature type="non-terminal residue" evidence="3">
    <location>
        <position position="68"/>
    </location>
</feature>
<comment type="caution">
    <text evidence="3">The sequence shown here is derived from an EMBL/GenBank/DDBJ whole genome shotgun (WGS) entry which is preliminary data.</text>
</comment>
<dbReference type="Gene3D" id="1.20.1250.20">
    <property type="entry name" value="MFS general substrate transporter like domains"/>
    <property type="match status" value="1"/>
</dbReference>
<evidence type="ECO:0000313" key="3">
    <source>
        <dbReference type="EMBL" id="KAL0161951.1"/>
    </source>
</evidence>
<proteinExistence type="predicted"/>
<dbReference type="SUPFAM" id="SSF103473">
    <property type="entry name" value="MFS general substrate transporter"/>
    <property type="match status" value="1"/>
</dbReference>
<keyword evidence="2" id="KW-0812">Transmembrane</keyword>
<keyword evidence="2" id="KW-0472">Membrane</keyword>
<dbReference type="Proteomes" id="UP001529510">
    <property type="component" value="Unassembled WGS sequence"/>
</dbReference>
<feature type="transmembrane region" description="Helical" evidence="2">
    <location>
        <begin position="31"/>
        <end position="50"/>
    </location>
</feature>
<dbReference type="AlphaFoldDB" id="A0ABD0NL60"/>
<dbReference type="GO" id="GO:0016020">
    <property type="term" value="C:membrane"/>
    <property type="evidence" value="ECO:0007669"/>
    <property type="project" value="UniProtKB-SubCell"/>
</dbReference>
<feature type="non-terminal residue" evidence="3">
    <location>
        <position position="1"/>
    </location>
</feature>
<protein>
    <recommendedName>
        <fullName evidence="5">MFS transporter</fullName>
    </recommendedName>
</protein>
<accession>A0ABD0NL60</accession>
<name>A0ABD0NL60_CIRMR</name>
<organism evidence="3 4">
    <name type="scientific">Cirrhinus mrigala</name>
    <name type="common">Mrigala</name>
    <dbReference type="NCBI Taxonomy" id="683832"/>
    <lineage>
        <taxon>Eukaryota</taxon>
        <taxon>Metazoa</taxon>
        <taxon>Chordata</taxon>
        <taxon>Craniata</taxon>
        <taxon>Vertebrata</taxon>
        <taxon>Euteleostomi</taxon>
        <taxon>Actinopterygii</taxon>
        <taxon>Neopterygii</taxon>
        <taxon>Teleostei</taxon>
        <taxon>Ostariophysi</taxon>
        <taxon>Cypriniformes</taxon>
        <taxon>Cyprinidae</taxon>
        <taxon>Labeoninae</taxon>
        <taxon>Labeonini</taxon>
        <taxon>Cirrhinus</taxon>
    </lineage>
</organism>
<dbReference type="InterPro" id="IPR036259">
    <property type="entry name" value="MFS_trans_sf"/>
</dbReference>
<evidence type="ECO:0000256" key="2">
    <source>
        <dbReference type="SAM" id="Phobius"/>
    </source>
</evidence>
<evidence type="ECO:0000313" key="4">
    <source>
        <dbReference type="Proteomes" id="UP001529510"/>
    </source>
</evidence>
<gene>
    <name evidence="3" type="ORF">M9458_041347</name>
</gene>
<dbReference type="EMBL" id="JAMKFB020000021">
    <property type="protein sequence ID" value="KAL0161951.1"/>
    <property type="molecule type" value="Genomic_DNA"/>
</dbReference>
<comment type="subcellular location">
    <subcellularLocation>
        <location evidence="1">Membrane</location>
        <topology evidence="1">Multi-pass membrane protein</topology>
    </subcellularLocation>
</comment>
<keyword evidence="2" id="KW-1133">Transmembrane helix</keyword>